<evidence type="ECO:0000313" key="1">
    <source>
        <dbReference type="EMBL" id="QNM11126.1"/>
    </source>
</evidence>
<sequence>MERLMPDIPFDEVLHYLGCKEADEHLTNQIQTQIKRVKELAKPKVVYHISTIHGYDNDLKIPLHGKDIRELLKTCDQVIFMAATLGTAIDVEAKRLSLKDMGDMLVFDAVCNAGIEAFANDFQEELAQKYAKQHRYLTDRFSCGYGDLRIDIQKTFCERLDTKRKIGLFVNESSLLIPLKSITAMIGISDKKQEKRISGCAYCDLKDTCELRKRGNRCGA</sequence>
<accession>A0A7G9GJZ4</accession>
<organism evidence="1 2">
    <name type="scientific">[Eubacterium] hominis</name>
    <dbReference type="NCBI Taxonomy" id="2764325"/>
    <lineage>
        <taxon>Bacteria</taxon>
        <taxon>Bacillati</taxon>
        <taxon>Bacillota</taxon>
        <taxon>Erysipelotrichia</taxon>
        <taxon>Erysipelotrichales</taxon>
        <taxon>Erysipelotrichaceae</taxon>
        <taxon>Amedibacillus</taxon>
    </lineage>
</organism>
<reference evidence="1 2" key="1">
    <citation type="submission" date="2020-08" db="EMBL/GenBank/DDBJ databases">
        <authorList>
            <person name="Liu C."/>
            <person name="Sun Q."/>
        </authorList>
    </citation>
    <scope>NUCLEOTIDE SEQUENCE [LARGE SCALE GENOMIC DNA]</scope>
    <source>
        <strain evidence="1 2">NSJ-61</strain>
    </source>
</reference>
<dbReference type="Gene3D" id="3.40.109.40">
    <property type="match status" value="1"/>
</dbReference>
<keyword evidence="2" id="KW-1185">Reference proteome</keyword>
<dbReference type="AlphaFoldDB" id="A0A7G9GJZ4"/>
<protein>
    <submittedName>
        <fullName evidence="1">5-methyltetrahydrofolate--homocysteine methyltransferase</fullName>
    </submittedName>
</protein>
<dbReference type="GO" id="GO:0008705">
    <property type="term" value="F:methionine synthase activity"/>
    <property type="evidence" value="ECO:0007669"/>
    <property type="project" value="InterPro"/>
</dbReference>
<dbReference type="InterPro" id="IPR037010">
    <property type="entry name" value="VitB12-dep_Met_synth_activ_sf"/>
</dbReference>
<dbReference type="Proteomes" id="UP000515856">
    <property type="component" value="Chromosome"/>
</dbReference>
<gene>
    <name evidence="1" type="ORF">H9Q80_12740</name>
</gene>
<name>A0A7G9GJZ4_9FIRM</name>
<keyword evidence="1" id="KW-0489">Methyltransferase</keyword>
<dbReference type="SUPFAM" id="SSF56507">
    <property type="entry name" value="Methionine synthase activation domain-like"/>
    <property type="match status" value="1"/>
</dbReference>
<proteinExistence type="predicted"/>
<dbReference type="KEGG" id="ehn:H9Q80_12740"/>
<dbReference type="EMBL" id="CP060636">
    <property type="protein sequence ID" value="QNM11126.1"/>
    <property type="molecule type" value="Genomic_DNA"/>
</dbReference>
<keyword evidence="1" id="KW-0808">Transferase</keyword>
<dbReference type="GO" id="GO:0032259">
    <property type="term" value="P:methylation"/>
    <property type="evidence" value="ECO:0007669"/>
    <property type="project" value="UniProtKB-KW"/>
</dbReference>
<dbReference type="RefSeq" id="WP_117536244.1">
    <property type="nucleotide sequence ID" value="NZ_CP060636.1"/>
</dbReference>
<evidence type="ECO:0000313" key="2">
    <source>
        <dbReference type="Proteomes" id="UP000515856"/>
    </source>
</evidence>